<dbReference type="CDD" id="cd15457">
    <property type="entry name" value="NADAR"/>
    <property type="match status" value="1"/>
</dbReference>
<dbReference type="SUPFAM" id="SSF143990">
    <property type="entry name" value="YbiA-like"/>
    <property type="match status" value="1"/>
</dbReference>
<keyword evidence="4" id="KW-1185">Reference proteome</keyword>
<reference evidence="3" key="1">
    <citation type="submission" date="2023-01" db="EMBL/GenBank/DDBJ databases">
        <title>Colletotrichum chrysophilum M932 genome sequence.</title>
        <authorList>
            <person name="Baroncelli R."/>
        </authorList>
    </citation>
    <scope>NUCLEOTIDE SEQUENCE</scope>
    <source>
        <strain evidence="3">M932</strain>
    </source>
</reference>
<feature type="region of interest" description="Disordered" evidence="1">
    <location>
        <begin position="212"/>
        <end position="258"/>
    </location>
</feature>
<evidence type="ECO:0000313" key="3">
    <source>
        <dbReference type="EMBL" id="KAK1845835.1"/>
    </source>
</evidence>
<evidence type="ECO:0000259" key="2">
    <source>
        <dbReference type="Pfam" id="PF08719"/>
    </source>
</evidence>
<organism evidence="3 4">
    <name type="scientific">Colletotrichum chrysophilum</name>
    <dbReference type="NCBI Taxonomy" id="1836956"/>
    <lineage>
        <taxon>Eukaryota</taxon>
        <taxon>Fungi</taxon>
        <taxon>Dikarya</taxon>
        <taxon>Ascomycota</taxon>
        <taxon>Pezizomycotina</taxon>
        <taxon>Sordariomycetes</taxon>
        <taxon>Hypocreomycetidae</taxon>
        <taxon>Glomerellales</taxon>
        <taxon>Glomerellaceae</taxon>
        <taxon>Colletotrichum</taxon>
        <taxon>Colletotrichum gloeosporioides species complex</taxon>
    </lineage>
</organism>
<sequence>MSPAKTEKPKKPNQGNKPHRTKTLTHDTSESESEETPVFFFMPQEKFKYCQFCQWYPSTFTVSKPQMSQLVGRAVDENDPFGSVTFTCAEQYMMYCKAARFGDTERQAQIMCEKNPKTQKALGKEIVGFTDTSWDEVKSAVVEAGNVAKFGQNPQLKKVLMGTGNRVLAEASPKDRIWGIGFNEKQAMVNRRNWGENRLGKALMAAREQLRNEDAEELEVEGNTAEPSGDQSHEPGEGEGEGQSAKASIPIAIPWKAT</sequence>
<name>A0AAD9EEM7_9PEZI</name>
<dbReference type="AlphaFoldDB" id="A0AAD9EEM7"/>
<comment type="caution">
    <text evidence="3">The sequence shown here is derived from an EMBL/GenBank/DDBJ whole genome shotgun (WGS) entry which is preliminary data.</text>
</comment>
<accession>A0AAD9EEM7</accession>
<dbReference type="Pfam" id="PF08719">
    <property type="entry name" value="NADAR"/>
    <property type="match status" value="1"/>
</dbReference>
<dbReference type="Gene3D" id="1.10.357.40">
    <property type="entry name" value="YbiA-like"/>
    <property type="match status" value="1"/>
</dbReference>
<dbReference type="InterPro" id="IPR012816">
    <property type="entry name" value="NADAR"/>
</dbReference>
<feature type="domain" description="NADAR" evidence="2">
    <location>
        <begin position="40"/>
        <end position="211"/>
    </location>
</feature>
<feature type="region of interest" description="Disordered" evidence="1">
    <location>
        <begin position="1"/>
        <end position="35"/>
    </location>
</feature>
<evidence type="ECO:0000313" key="4">
    <source>
        <dbReference type="Proteomes" id="UP001243330"/>
    </source>
</evidence>
<feature type="compositionally biased region" description="Basic and acidic residues" evidence="1">
    <location>
        <begin position="1"/>
        <end position="10"/>
    </location>
</feature>
<gene>
    <name evidence="3" type="ORF">CCHR01_11513</name>
</gene>
<dbReference type="Proteomes" id="UP001243330">
    <property type="component" value="Unassembled WGS sequence"/>
</dbReference>
<evidence type="ECO:0000256" key="1">
    <source>
        <dbReference type="SAM" id="MobiDB-lite"/>
    </source>
</evidence>
<proteinExistence type="predicted"/>
<dbReference type="NCBIfam" id="TIGR02464">
    <property type="entry name" value="ribofla_fusion"/>
    <property type="match status" value="1"/>
</dbReference>
<dbReference type="InterPro" id="IPR037238">
    <property type="entry name" value="YbiA-like_sf"/>
</dbReference>
<protein>
    <recommendedName>
        <fullName evidence="2">NADAR domain-containing protein</fullName>
    </recommendedName>
</protein>
<dbReference type="EMBL" id="JAQOWY010000257">
    <property type="protein sequence ID" value="KAK1845835.1"/>
    <property type="molecule type" value="Genomic_DNA"/>
</dbReference>